<dbReference type="InterPro" id="IPR014710">
    <property type="entry name" value="RmlC-like_jellyroll"/>
</dbReference>
<feature type="domain" description="N-acetyltransferase" evidence="3">
    <location>
        <begin position="133"/>
        <end position="287"/>
    </location>
</feature>
<dbReference type="InterPro" id="IPR011051">
    <property type="entry name" value="RmlC_Cupin_sf"/>
</dbReference>
<organism evidence="4 5">
    <name type="scientific">Methanospirillum lacunae</name>
    <dbReference type="NCBI Taxonomy" id="668570"/>
    <lineage>
        <taxon>Archaea</taxon>
        <taxon>Methanobacteriati</taxon>
        <taxon>Methanobacteriota</taxon>
        <taxon>Stenosarchaea group</taxon>
        <taxon>Methanomicrobia</taxon>
        <taxon>Methanomicrobiales</taxon>
        <taxon>Methanospirillaceae</taxon>
        <taxon>Methanospirillum</taxon>
    </lineage>
</organism>
<protein>
    <recommendedName>
        <fullName evidence="3">N-acetyltransferase domain-containing protein</fullName>
    </recommendedName>
</protein>
<dbReference type="SUPFAM" id="SSF51182">
    <property type="entry name" value="RmlC-like cupins"/>
    <property type="match status" value="1"/>
</dbReference>
<dbReference type="AlphaFoldDB" id="A0A2V2N7D5"/>
<keyword evidence="5" id="KW-1185">Reference proteome</keyword>
<proteinExistence type="predicted"/>
<keyword evidence="1" id="KW-0808">Transferase</keyword>
<keyword evidence="2" id="KW-0012">Acyltransferase</keyword>
<reference evidence="4 5" key="1">
    <citation type="submission" date="2018-05" db="EMBL/GenBank/DDBJ databases">
        <title>Draft genome of Methanospirillum lacunae Ki8-1.</title>
        <authorList>
            <person name="Dueholm M.S."/>
            <person name="Nielsen P.H."/>
            <person name="Bakmann L.F."/>
            <person name="Otzen D.E."/>
        </authorList>
    </citation>
    <scope>NUCLEOTIDE SEQUENCE [LARGE SCALE GENOMIC DNA]</scope>
    <source>
        <strain evidence="4 5">Ki8-1</strain>
    </source>
</reference>
<dbReference type="GO" id="GO:0016747">
    <property type="term" value="F:acyltransferase activity, transferring groups other than amino-acyl groups"/>
    <property type="evidence" value="ECO:0007669"/>
    <property type="project" value="InterPro"/>
</dbReference>
<dbReference type="RefSeq" id="WP_109967714.1">
    <property type="nucleotide sequence ID" value="NZ_CP176093.1"/>
</dbReference>
<dbReference type="Proteomes" id="UP000245657">
    <property type="component" value="Unassembled WGS sequence"/>
</dbReference>
<dbReference type="InterPro" id="IPR050680">
    <property type="entry name" value="YpeA/RimI_acetyltransf"/>
</dbReference>
<dbReference type="Gene3D" id="2.60.120.10">
    <property type="entry name" value="Jelly Rolls"/>
    <property type="match status" value="1"/>
</dbReference>
<dbReference type="InterPro" id="IPR016181">
    <property type="entry name" value="Acyl_CoA_acyltransferase"/>
</dbReference>
<sequence length="287" mass="32119">MVRVIGAPRLIPAAGSPPKTIAEFIGREVSGTDQVSIAMMKSPPGWAEPGQTPEFDEYSLVLKGTLTVLTRTGSVDVESGQAVIVQAGEWVQYSSPKGAEYLAICVPAFRPEIVHRDGSDKGQASSCFDQIDITYKEFGKDGLPYIEELWNHLRTHHVCNARYFRDQLSARPFSERCDDILQTNAAREILVHLAQVNSTGPYIGFCVSSASPGAYGEIESIFVLPEYRSLGIGTTFMKNALTWFKKMDVSECRVRVCEGNEQSFRFYERFGFYLRRHLLIRKTEVQS</sequence>
<accession>A0A2V2N7D5</accession>
<evidence type="ECO:0000256" key="1">
    <source>
        <dbReference type="ARBA" id="ARBA00022679"/>
    </source>
</evidence>
<dbReference type="Pfam" id="PF00583">
    <property type="entry name" value="Acetyltransf_1"/>
    <property type="match status" value="1"/>
</dbReference>
<evidence type="ECO:0000313" key="5">
    <source>
        <dbReference type="Proteomes" id="UP000245657"/>
    </source>
</evidence>
<evidence type="ECO:0000313" key="4">
    <source>
        <dbReference type="EMBL" id="PWR74435.1"/>
    </source>
</evidence>
<comment type="caution">
    <text evidence="4">The sequence shown here is derived from an EMBL/GenBank/DDBJ whole genome shotgun (WGS) entry which is preliminary data.</text>
</comment>
<gene>
    <name evidence="4" type="ORF">DK846_04630</name>
</gene>
<dbReference type="PROSITE" id="PS51186">
    <property type="entry name" value="GNAT"/>
    <property type="match status" value="1"/>
</dbReference>
<dbReference type="GeneID" id="97549827"/>
<dbReference type="OrthoDB" id="43754at2157"/>
<evidence type="ECO:0000256" key="2">
    <source>
        <dbReference type="ARBA" id="ARBA00023315"/>
    </source>
</evidence>
<dbReference type="Gene3D" id="3.40.630.30">
    <property type="match status" value="1"/>
</dbReference>
<dbReference type="SUPFAM" id="SSF55729">
    <property type="entry name" value="Acyl-CoA N-acyltransferases (Nat)"/>
    <property type="match status" value="1"/>
</dbReference>
<evidence type="ECO:0000259" key="3">
    <source>
        <dbReference type="PROSITE" id="PS51186"/>
    </source>
</evidence>
<dbReference type="EMBL" id="QGMY01000002">
    <property type="protein sequence ID" value="PWR74435.1"/>
    <property type="molecule type" value="Genomic_DNA"/>
</dbReference>
<name>A0A2V2N7D5_9EURY</name>
<dbReference type="PANTHER" id="PTHR43420">
    <property type="entry name" value="ACETYLTRANSFERASE"/>
    <property type="match status" value="1"/>
</dbReference>
<dbReference type="CDD" id="cd04301">
    <property type="entry name" value="NAT_SF"/>
    <property type="match status" value="1"/>
</dbReference>
<dbReference type="PANTHER" id="PTHR43420:SF12">
    <property type="entry name" value="N-ACETYLTRANSFERASE DOMAIN-CONTAINING PROTEIN"/>
    <property type="match status" value="1"/>
</dbReference>
<dbReference type="InterPro" id="IPR000182">
    <property type="entry name" value="GNAT_dom"/>
</dbReference>